<dbReference type="PANTHER" id="PTHR12526:SF510">
    <property type="entry name" value="D-INOSITOL 3-PHOSPHATE GLYCOSYLTRANSFERASE"/>
    <property type="match status" value="1"/>
</dbReference>
<dbReference type="Gene3D" id="3.90.550.10">
    <property type="entry name" value="Spore Coat Polysaccharide Biosynthesis Protein SpsA, Chain A"/>
    <property type="match status" value="1"/>
</dbReference>
<name>A0ABS2MFR0_9ACTN</name>
<dbReference type="Pfam" id="PF13439">
    <property type="entry name" value="Glyco_transf_4"/>
    <property type="match status" value="1"/>
</dbReference>
<evidence type="ECO:0000313" key="6">
    <source>
        <dbReference type="EMBL" id="MBM7510022.1"/>
    </source>
</evidence>
<dbReference type="EMBL" id="JAFBBZ010000001">
    <property type="protein sequence ID" value="MBM7510022.1"/>
    <property type="molecule type" value="Genomic_DNA"/>
</dbReference>
<accession>A0ABS2MFR0</accession>
<dbReference type="PANTHER" id="PTHR12526">
    <property type="entry name" value="GLYCOSYLTRANSFERASE"/>
    <property type="match status" value="1"/>
</dbReference>
<dbReference type="RefSeq" id="WP_193667355.1">
    <property type="nucleotide sequence ID" value="NZ_JACDTV010000002.1"/>
</dbReference>
<dbReference type="InterPro" id="IPR029044">
    <property type="entry name" value="Nucleotide-diphossugar_trans"/>
</dbReference>
<keyword evidence="1" id="KW-0328">Glycosyltransferase</keyword>
<dbReference type="SUPFAM" id="SSF53756">
    <property type="entry name" value="UDP-Glycosyltransferase/glycogen phosphorylase"/>
    <property type="match status" value="1"/>
</dbReference>
<dbReference type="Pfam" id="PF00534">
    <property type="entry name" value="Glycos_transf_1"/>
    <property type="match status" value="1"/>
</dbReference>
<evidence type="ECO:0000259" key="3">
    <source>
        <dbReference type="Pfam" id="PF00534"/>
    </source>
</evidence>
<evidence type="ECO:0000256" key="2">
    <source>
        <dbReference type="ARBA" id="ARBA00022679"/>
    </source>
</evidence>
<evidence type="ECO:0000259" key="5">
    <source>
        <dbReference type="Pfam" id="PF13439"/>
    </source>
</evidence>
<gene>
    <name evidence="6" type="ORF">JOE61_003836</name>
</gene>
<sequence>MTSSTTDDRAGAPDGPERLAPLRALVVTPTGTLGGSETWLLDLLRTSRARLRPEVWMLEDGPLRAALEADGVPVTVLPTGPRARDLALRNLDLGHRLHDSDAEVLLANGVKAAAAVVPAARAVGVPVVWAKHDFSWDRELAPRLGRMSDAVLATSASVAAATRRSDATIVPPPRPPAPASRAEAAAYWAEHGVDHGVASSEGPVLAVLGRLVGYKDVDTAIEALADDAARAWRLVVVGPDDPSEPGERTRLEALALRHGVADRVQLSGPVPDAGRHLAAFDAVAVLTRGDGDRFGREGYSLVALEALGAGVPLVGATGNPEVERMARAAGRVVPVSDPRAVAHALADLQDPEAREACGRAGRAVLADHPDASACAERAVQLLAHVARRPGAGLVGPPMSVLTCFRNETGHVDEVVGAVVAQLGPDDEYLLLDDRSTDATGAELAAWAARDDRIRLLEGPGVNLSVARNTGFAEARHPRVACTDAGCAPGPQWLTGLRAAFAEPDPVDLVVGVYDVDGGDPVRDAARVALFPSIEEARRPGALTRLAGRVSGRSFSARRLDGRSMACAVPAWEAAGGFDARLRSSEDAVFGDAVLATGARSALALDARVTWAQTGDLADMARMYAKYGEWGGRAGSWQLVSRDLVRASAYAVGPLLLATGGARTRAAVLAGAAGYLALPALRARDVDVVPGTWVRVPVVVALKDVAKAAGCLRGLLGRATGDAGG</sequence>
<protein>
    <submittedName>
        <fullName evidence="6">Glycosyltransferase involved in cell wall biosynthesis</fullName>
    </submittedName>
</protein>
<dbReference type="Pfam" id="PF00535">
    <property type="entry name" value="Glycos_transf_2"/>
    <property type="match status" value="1"/>
</dbReference>
<dbReference type="InterPro" id="IPR028098">
    <property type="entry name" value="Glyco_trans_4-like_N"/>
</dbReference>
<dbReference type="InterPro" id="IPR001173">
    <property type="entry name" value="Glyco_trans_2-like"/>
</dbReference>
<evidence type="ECO:0000259" key="4">
    <source>
        <dbReference type="Pfam" id="PF00535"/>
    </source>
</evidence>
<keyword evidence="2" id="KW-0808">Transferase</keyword>
<comment type="caution">
    <text evidence="6">The sequence shown here is derived from an EMBL/GenBank/DDBJ whole genome shotgun (WGS) entry which is preliminary data.</text>
</comment>
<dbReference type="CDD" id="cd03801">
    <property type="entry name" value="GT4_PimA-like"/>
    <property type="match status" value="1"/>
</dbReference>
<feature type="domain" description="Glycosyl transferase family 1" evidence="3">
    <location>
        <begin position="200"/>
        <end position="363"/>
    </location>
</feature>
<reference evidence="6 7" key="1">
    <citation type="submission" date="2021-01" db="EMBL/GenBank/DDBJ databases">
        <title>Sequencing the genomes of 1000 actinobacteria strains.</title>
        <authorList>
            <person name="Klenk H.-P."/>
        </authorList>
    </citation>
    <scope>NUCLEOTIDE SEQUENCE [LARGE SCALE GENOMIC DNA]</scope>
    <source>
        <strain evidence="6 7">DSM 18239</strain>
    </source>
</reference>
<dbReference type="Gene3D" id="3.40.50.2000">
    <property type="entry name" value="Glycogen Phosphorylase B"/>
    <property type="match status" value="2"/>
</dbReference>
<dbReference type="InterPro" id="IPR001296">
    <property type="entry name" value="Glyco_trans_1"/>
</dbReference>
<proteinExistence type="predicted"/>
<dbReference type="SUPFAM" id="SSF53448">
    <property type="entry name" value="Nucleotide-diphospho-sugar transferases"/>
    <property type="match status" value="1"/>
</dbReference>
<organism evidence="6 7">
    <name type="scientific">Nocardioides salarius</name>
    <dbReference type="NCBI Taxonomy" id="374513"/>
    <lineage>
        <taxon>Bacteria</taxon>
        <taxon>Bacillati</taxon>
        <taxon>Actinomycetota</taxon>
        <taxon>Actinomycetes</taxon>
        <taxon>Propionibacteriales</taxon>
        <taxon>Nocardioidaceae</taxon>
        <taxon>Nocardioides</taxon>
    </lineage>
</organism>
<feature type="domain" description="Glycosyltransferase subfamily 4-like N-terminal" evidence="5">
    <location>
        <begin position="34"/>
        <end position="164"/>
    </location>
</feature>
<dbReference type="Proteomes" id="UP000732378">
    <property type="component" value="Unassembled WGS sequence"/>
</dbReference>
<evidence type="ECO:0000256" key="1">
    <source>
        <dbReference type="ARBA" id="ARBA00022676"/>
    </source>
</evidence>
<evidence type="ECO:0000313" key="7">
    <source>
        <dbReference type="Proteomes" id="UP000732378"/>
    </source>
</evidence>
<keyword evidence="7" id="KW-1185">Reference proteome</keyword>
<feature type="domain" description="Glycosyltransferase 2-like" evidence="4">
    <location>
        <begin position="399"/>
        <end position="522"/>
    </location>
</feature>